<accession>A0ABP4Q1B5</accession>
<dbReference type="InterPro" id="IPR029058">
    <property type="entry name" value="AB_hydrolase_fold"/>
</dbReference>
<dbReference type="SUPFAM" id="SSF53474">
    <property type="entry name" value="alpha/beta-Hydrolases"/>
    <property type="match status" value="1"/>
</dbReference>
<dbReference type="Proteomes" id="UP001500190">
    <property type="component" value="Unassembled WGS sequence"/>
</dbReference>
<dbReference type="RefSeq" id="WP_344195698.1">
    <property type="nucleotide sequence ID" value="NZ_BAAAND010000008.1"/>
</dbReference>
<organism evidence="1 2">
    <name type="scientific">Kribbella karoonensis</name>
    <dbReference type="NCBI Taxonomy" id="324851"/>
    <lineage>
        <taxon>Bacteria</taxon>
        <taxon>Bacillati</taxon>
        <taxon>Actinomycetota</taxon>
        <taxon>Actinomycetes</taxon>
        <taxon>Propionibacteriales</taxon>
        <taxon>Kribbellaceae</taxon>
        <taxon>Kribbella</taxon>
    </lineage>
</organism>
<evidence type="ECO:0000313" key="1">
    <source>
        <dbReference type="EMBL" id="GAA1597886.1"/>
    </source>
</evidence>
<protein>
    <recommendedName>
        <fullName evidence="3">Alpha/beta hydrolase</fullName>
    </recommendedName>
</protein>
<evidence type="ECO:0008006" key="3">
    <source>
        <dbReference type="Google" id="ProtNLM"/>
    </source>
</evidence>
<evidence type="ECO:0000313" key="2">
    <source>
        <dbReference type="Proteomes" id="UP001500190"/>
    </source>
</evidence>
<dbReference type="Gene3D" id="3.40.50.1820">
    <property type="entry name" value="alpha/beta hydrolase"/>
    <property type="match status" value="1"/>
</dbReference>
<reference evidence="2" key="1">
    <citation type="journal article" date="2019" name="Int. J. Syst. Evol. Microbiol.">
        <title>The Global Catalogue of Microorganisms (GCM) 10K type strain sequencing project: providing services to taxonomists for standard genome sequencing and annotation.</title>
        <authorList>
            <consortium name="The Broad Institute Genomics Platform"/>
            <consortium name="The Broad Institute Genome Sequencing Center for Infectious Disease"/>
            <person name="Wu L."/>
            <person name="Ma J."/>
        </authorList>
    </citation>
    <scope>NUCLEOTIDE SEQUENCE [LARGE SCALE GENOMIC DNA]</scope>
    <source>
        <strain evidence="2">JCM 14304</strain>
    </source>
</reference>
<sequence>MPSDPPFVLPTPPVARATHEGLDLYLPESSAPAPAVLLVHGVPYPAEGRALPSDWGIYRGYASQLADRGCVATVVNHSPDGLPDDDRSNAALAAAATAVRTHPRVDGDRVALWFFSGAGPLASQFLHSPPEWLRCLALTYPVLGDSELVTVRGMHPVEAVAGAGGLPVVMTIAGRELPDVAPTQPPFVEAARAAGVQLQLIEVPEGRHGFDVLDHTDESRAAVTAALDAVVSLLA</sequence>
<name>A0ABP4Q1B5_9ACTN</name>
<dbReference type="EMBL" id="BAAAND010000008">
    <property type="protein sequence ID" value="GAA1597886.1"/>
    <property type="molecule type" value="Genomic_DNA"/>
</dbReference>
<keyword evidence="2" id="KW-1185">Reference proteome</keyword>
<proteinExistence type="predicted"/>
<gene>
    <name evidence="1" type="ORF">GCM10009742_51410</name>
</gene>
<comment type="caution">
    <text evidence="1">The sequence shown here is derived from an EMBL/GenBank/DDBJ whole genome shotgun (WGS) entry which is preliminary data.</text>
</comment>